<protein>
    <submittedName>
        <fullName evidence="3">LacI family transcriptional regulator</fullName>
    </submittedName>
</protein>
<feature type="chain" id="PRO_5014626200" evidence="2">
    <location>
        <begin position="41"/>
        <end position="344"/>
    </location>
</feature>
<dbReference type="Gene3D" id="3.40.190.10">
    <property type="entry name" value="Periplasmic binding protein-like II"/>
    <property type="match status" value="1"/>
</dbReference>
<dbReference type="InterPro" id="IPR042100">
    <property type="entry name" value="Bug_dom1"/>
</dbReference>
<accession>A0A2N4U6D9</accession>
<dbReference type="CDD" id="cd13578">
    <property type="entry name" value="PBP2_Bug27"/>
    <property type="match status" value="1"/>
</dbReference>
<feature type="signal peptide" evidence="2">
    <location>
        <begin position="1"/>
        <end position="40"/>
    </location>
</feature>
<keyword evidence="2" id="KW-0732">Signal</keyword>
<keyword evidence="4" id="KW-1185">Reference proteome</keyword>
<evidence type="ECO:0000256" key="1">
    <source>
        <dbReference type="ARBA" id="ARBA00006987"/>
    </source>
</evidence>
<comment type="similarity">
    <text evidence="1">Belongs to the UPF0065 (bug) family.</text>
</comment>
<dbReference type="Pfam" id="PF03401">
    <property type="entry name" value="TctC"/>
    <property type="match status" value="1"/>
</dbReference>
<dbReference type="Proteomes" id="UP000234190">
    <property type="component" value="Unassembled WGS sequence"/>
</dbReference>
<organism evidence="3 4">
    <name type="scientific">Pollutimonas subterranea</name>
    <dbReference type="NCBI Taxonomy" id="2045210"/>
    <lineage>
        <taxon>Bacteria</taxon>
        <taxon>Pseudomonadati</taxon>
        <taxon>Pseudomonadota</taxon>
        <taxon>Betaproteobacteria</taxon>
        <taxon>Burkholderiales</taxon>
        <taxon>Alcaligenaceae</taxon>
        <taxon>Pollutimonas</taxon>
    </lineage>
</organism>
<dbReference type="SUPFAM" id="SSF53850">
    <property type="entry name" value="Periplasmic binding protein-like II"/>
    <property type="match status" value="1"/>
</dbReference>
<evidence type="ECO:0000256" key="2">
    <source>
        <dbReference type="SAM" id="SignalP"/>
    </source>
</evidence>
<sequence>MDISNNQEPRLKRQRAVLTKLAGLAGAVLVLAATPFQTHASEAGAADSYPAKPISMIVSYPPGGSVDAAGRILQDPLSRTLGQTVVIENKGGAGGTIGTRYVASAKPDGYTMLLTLSSHTINPAIYTSLPFDTEKDLIAVSLVASAPQVLVANPKFPVKSIDQLIKYVKDSGEEIPYGSAGIGSPSHIAGELFRLKTGLKLTHIAYRGGGPATVDVLGGQIPLLWVSLPSVTQHIASGALNALAVSTAKRTPILPDVPSIAETIDGFNVDSWYGMFAPAGTPAAIVAKMQKAIAQASQDKRIQEAFNAIGAVVVGSPPDELEAIVKREVVMWKALAKEANIKVN</sequence>
<dbReference type="EMBL" id="PDNW01000004">
    <property type="protein sequence ID" value="PLC50588.1"/>
    <property type="molecule type" value="Genomic_DNA"/>
</dbReference>
<evidence type="ECO:0000313" key="4">
    <source>
        <dbReference type="Proteomes" id="UP000234190"/>
    </source>
</evidence>
<name>A0A2N4U6D9_9BURK</name>
<reference evidence="3 4" key="1">
    <citation type="submission" date="2017-10" db="EMBL/GenBank/DDBJ databases">
        <title>Two draft genome sequences of Pusillimonas sp. strains isolated from a nitrate- and radionuclide-contaminated groundwater in Russia.</title>
        <authorList>
            <person name="Grouzdev D.S."/>
            <person name="Tourova T.P."/>
            <person name="Goeva M.A."/>
            <person name="Babich T.L."/>
            <person name="Sokolova D.S."/>
            <person name="Abdullin R."/>
            <person name="Poltaraus A.B."/>
            <person name="Toshchakov S.V."/>
            <person name="Nazina T.N."/>
        </authorList>
    </citation>
    <scope>NUCLEOTIDE SEQUENCE [LARGE SCALE GENOMIC DNA]</scope>
    <source>
        <strain evidence="3 4">JR1/69-3-13</strain>
    </source>
</reference>
<dbReference type="InterPro" id="IPR005064">
    <property type="entry name" value="BUG"/>
</dbReference>
<evidence type="ECO:0000313" key="3">
    <source>
        <dbReference type="EMBL" id="PLC50588.1"/>
    </source>
</evidence>
<dbReference type="PIRSF" id="PIRSF017082">
    <property type="entry name" value="YflP"/>
    <property type="match status" value="1"/>
</dbReference>
<dbReference type="PANTHER" id="PTHR42928">
    <property type="entry name" value="TRICARBOXYLATE-BINDING PROTEIN"/>
    <property type="match status" value="1"/>
</dbReference>
<dbReference type="RefSeq" id="WP_102073133.1">
    <property type="nucleotide sequence ID" value="NZ_PDNW01000004.1"/>
</dbReference>
<gene>
    <name evidence="3" type="ORF">CR159_06130</name>
</gene>
<dbReference type="Gene3D" id="3.40.190.150">
    <property type="entry name" value="Bordetella uptake gene, domain 1"/>
    <property type="match status" value="1"/>
</dbReference>
<dbReference type="OrthoDB" id="8678477at2"/>
<comment type="caution">
    <text evidence="3">The sequence shown here is derived from an EMBL/GenBank/DDBJ whole genome shotgun (WGS) entry which is preliminary data.</text>
</comment>
<proteinExistence type="inferred from homology"/>
<dbReference type="AlphaFoldDB" id="A0A2N4U6D9"/>
<dbReference type="PANTHER" id="PTHR42928:SF5">
    <property type="entry name" value="BLR1237 PROTEIN"/>
    <property type="match status" value="1"/>
</dbReference>